<feature type="coiled-coil region" evidence="5">
    <location>
        <begin position="434"/>
        <end position="461"/>
    </location>
</feature>
<protein>
    <recommendedName>
        <fullName evidence="8">SUN domain-containing protein</fullName>
    </recommendedName>
</protein>
<feature type="compositionally biased region" description="Gly residues" evidence="6">
    <location>
        <begin position="243"/>
        <end position="258"/>
    </location>
</feature>
<keyword evidence="4 7" id="KW-0472">Membrane</keyword>
<evidence type="ECO:0000313" key="10">
    <source>
        <dbReference type="Proteomes" id="UP000326924"/>
    </source>
</evidence>
<dbReference type="AlphaFoldDB" id="A0A5J5ERJ5"/>
<dbReference type="Proteomes" id="UP000326924">
    <property type="component" value="Unassembled WGS sequence"/>
</dbReference>
<dbReference type="PANTHER" id="PTHR12911:SF8">
    <property type="entry name" value="KLAROID PROTEIN-RELATED"/>
    <property type="match status" value="1"/>
</dbReference>
<dbReference type="InterPro" id="IPR012919">
    <property type="entry name" value="SUN_dom"/>
</dbReference>
<feature type="domain" description="SUN" evidence="8">
    <location>
        <begin position="723"/>
        <end position="929"/>
    </location>
</feature>
<evidence type="ECO:0000256" key="7">
    <source>
        <dbReference type="SAM" id="Phobius"/>
    </source>
</evidence>
<dbReference type="PROSITE" id="PS51469">
    <property type="entry name" value="SUN"/>
    <property type="match status" value="1"/>
</dbReference>
<keyword evidence="5" id="KW-0175">Coiled coil</keyword>
<organism evidence="9 10">
    <name type="scientific">Sphaerosporella brunnea</name>
    <dbReference type="NCBI Taxonomy" id="1250544"/>
    <lineage>
        <taxon>Eukaryota</taxon>
        <taxon>Fungi</taxon>
        <taxon>Dikarya</taxon>
        <taxon>Ascomycota</taxon>
        <taxon>Pezizomycotina</taxon>
        <taxon>Pezizomycetes</taxon>
        <taxon>Pezizales</taxon>
        <taxon>Pyronemataceae</taxon>
        <taxon>Sphaerosporella</taxon>
    </lineage>
</organism>
<name>A0A5J5ERJ5_9PEZI</name>
<dbReference type="PANTHER" id="PTHR12911">
    <property type="entry name" value="SAD1/UNC-84-LIKE PROTEIN-RELATED"/>
    <property type="match status" value="1"/>
</dbReference>
<gene>
    <name evidence="9" type="ORF">FN846DRAFT_891835</name>
</gene>
<dbReference type="Gene3D" id="2.60.120.260">
    <property type="entry name" value="Galactose-binding domain-like"/>
    <property type="match status" value="1"/>
</dbReference>
<comment type="caution">
    <text evidence="9">The sequence shown here is derived from an EMBL/GenBank/DDBJ whole genome shotgun (WGS) entry which is preliminary data.</text>
</comment>
<comment type="subcellular location">
    <subcellularLocation>
        <location evidence="1">Membrane</location>
    </subcellularLocation>
</comment>
<feature type="transmembrane region" description="Helical" evidence="7">
    <location>
        <begin position="341"/>
        <end position="361"/>
    </location>
</feature>
<feature type="region of interest" description="Disordered" evidence="6">
    <location>
        <begin position="15"/>
        <end position="151"/>
    </location>
</feature>
<dbReference type="OrthoDB" id="342281at2759"/>
<feature type="region of interest" description="Disordered" evidence="6">
    <location>
        <begin position="175"/>
        <end position="311"/>
    </location>
</feature>
<feature type="compositionally biased region" description="Basic and acidic residues" evidence="6">
    <location>
        <begin position="86"/>
        <end position="109"/>
    </location>
</feature>
<evidence type="ECO:0000256" key="5">
    <source>
        <dbReference type="SAM" id="Coils"/>
    </source>
</evidence>
<reference evidence="9 10" key="1">
    <citation type="submission" date="2019-09" db="EMBL/GenBank/DDBJ databases">
        <title>Draft genome of the ectomycorrhizal ascomycete Sphaerosporella brunnea.</title>
        <authorList>
            <consortium name="DOE Joint Genome Institute"/>
            <person name="Benucci G.M."/>
            <person name="Marozzi G."/>
            <person name="Antonielli L."/>
            <person name="Sanchez S."/>
            <person name="Marco P."/>
            <person name="Wang X."/>
            <person name="Falini L.B."/>
            <person name="Barry K."/>
            <person name="Haridas S."/>
            <person name="Lipzen A."/>
            <person name="Labutti K."/>
            <person name="Grigoriev I.V."/>
            <person name="Murat C."/>
            <person name="Martin F."/>
            <person name="Albertini E."/>
            <person name="Donnini D."/>
            <person name="Bonito G."/>
        </authorList>
    </citation>
    <scope>NUCLEOTIDE SEQUENCE [LARGE SCALE GENOMIC DNA]</scope>
    <source>
        <strain evidence="9 10">Sb_GMNB300</strain>
    </source>
</reference>
<feature type="compositionally biased region" description="Basic and acidic residues" evidence="6">
    <location>
        <begin position="189"/>
        <end position="199"/>
    </location>
</feature>
<dbReference type="GO" id="GO:0043495">
    <property type="term" value="F:protein-membrane adaptor activity"/>
    <property type="evidence" value="ECO:0007669"/>
    <property type="project" value="TreeGrafter"/>
</dbReference>
<feature type="compositionally biased region" description="Polar residues" evidence="6">
    <location>
        <begin position="938"/>
        <end position="948"/>
    </location>
</feature>
<keyword evidence="2 7" id="KW-0812">Transmembrane</keyword>
<keyword evidence="3 7" id="KW-1133">Transmembrane helix</keyword>
<evidence type="ECO:0000256" key="1">
    <source>
        <dbReference type="ARBA" id="ARBA00004370"/>
    </source>
</evidence>
<dbReference type="InParanoid" id="A0A5J5ERJ5"/>
<dbReference type="EMBL" id="VXIS01000144">
    <property type="protein sequence ID" value="KAA8901434.1"/>
    <property type="molecule type" value="Genomic_DNA"/>
</dbReference>
<sequence>MLVFERANHPLGFSTPGNMFSANTPPARRTRGSTAGPGGGARRKTNANSELPYISPGSNNAYGSKAANVPKPPRVADTRTSLAAAMKEKEDAMNARLRAEEEERAREAAARQLAAERANSLAPPSPTTSQPTGHNSREPTVASFRAPSESNELSALTGLEVDRTFASEFVLDPVIGTKVGDDNGGVEHGGGDSEPEKTFHASFDPVPAPVLPKSPRLRRSGKSQAAAQRVPITTARGNEGGDETGSGGGSGGAGGSSGGAPTSSNSGNQENAESGASRKNGASDGNGGKRPPRKHGNFIIPTTRRRRRRLDSEHEAFPRFRDRPLDWCARWYFDQFARYQVVVLTAVFIWVIFIVFAIQYFQALSKGDPLFRGPRDNHIYLPPLEQPRDIHELAERVHLFEKNLGSVDRKLASSIRDEVASLKAALASAAPASAKETESILSSLKNQLDNLHKSTEKYKMEMARELQRTKDEFKRSGNVAAGLLSPSEIRKEIIASVKEALPGALAVSLDPNGGIHTTKPFNQAMEELFDKFFPRRFNEAIAKASPETIKSAPSWDSFLKDNEKRLRTTIDERIGEMITDDKGRAVLGKETVMMLVREQLDKYQTEWEKRVLYPLLDQRLDTFKASIDKEQSQRLTSLERLQKQNLDSFKDSFQRETKDRLVTLESTLKKQTDRQVQNTFNQQQSVLLKKAEAAARAVIAASPVSGGVASGVQIPDYASLLVGGRVWPFLTSPSYDFGIPQSFFAHLVGLFSGTNNRMASHPAAALLPTADAGDCWAFPGNRGVLALGFSQHIYPTHITIEHISKNLVPDYSTAPKTVEFWVQIRSARERARVEEAAVEANGADAGSRIMQPAPPGSNEEVTHSVLNEFVKLGTFEYNIDGDTVQSFELPVDMVRLGTMVEIGAFLIADNYGNDDYTCLYRMKVHGYTYEDVRKGKNHPTTQHSQTSRGWFGRD</sequence>
<feature type="compositionally biased region" description="Polar residues" evidence="6">
    <location>
        <begin position="15"/>
        <end position="24"/>
    </location>
</feature>
<evidence type="ECO:0000256" key="4">
    <source>
        <dbReference type="ARBA" id="ARBA00023136"/>
    </source>
</evidence>
<evidence type="ECO:0000256" key="2">
    <source>
        <dbReference type="ARBA" id="ARBA00022692"/>
    </source>
</evidence>
<keyword evidence="10" id="KW-1185">Reference proteome</keyword>
<accession>A0A5J5ERJ5</accession>
<feature type="region of interest" description="Disordered" evidence="6">
    <location>
        <begin position="933"/>
        <end position="954"/>
    </location>
</feature>
<dbReference type="InterPro" id="IPR045119">
    <property type="entry name" value="SUN1-5"/>
</dbReference>
<evidence type="ECO:0000256" key="3">
    <source>
        <dbReference type="ARBA" id="ARBA00022989"/>
    </source>
</evidence>
<evidence type="ECO:0000259" key="8">
    <source>
        <dbReference type="PROSITE" id="PS51469"/>
    </source>
</evidence>
<dbReference type="GO" id="GO:0034993">
    <property type="term" value="C:meiotic nuclear membrane microtubule tethering complex"/>
    <property type="evidence" value="ECO:0007669"/>
    <property type="project" value="TreeGrafter"/>
</dbReference>
<evidence type="ECO:0000313" key="9">
    <source>
        <dbReference type="EMBL" id="KAA8901434.1"/>
    </source>
</evidence>
<dbReference type="Pfam" id="PF07738">
    <property type="entry name" value="Sad1_UNC"/>
    <property type="match status" value="2"/>
</dbReference>
<proteinExistence type="predicted"/>
<evidence type="ECO:0000256" key="6">
    <source>
        <dbReference type="SAM" id="MobiDB-lite"/>
    </source>
</evidence>